<dbReference type="SUPFAM" id="SSF53448">
    <property type="entry name" value="Nucleotide-diphospho-sugar transferases"/>
    <property type="match status" value="1"/>
</dbReference>
<gene>
    <name evidence="10" type="ORF">KII88_09020</name>
    <name evidence="9" type="ORF">KIJ07_02580</name>
</gene>
<feature type="transmembrane region" description="Helical" evidence="7">
    <location>
        <begin position="341"/>
        <end position="360"/>
    </location>
</feature>
<comment type="subcellular location">
    <subcellularLocation>
        <location evidence="1">Membrane</location>
        <topology evidence="1">Multi-pass membrane protein</topology>
    </subcellularLocation>
</comment>
<keyword evidence="2 10" id="KW-0328">Glycosyltransferase</keyword>
<dbReference type="EMBL" id="JAHBFV010000024">
    <property type="protein sequence ID" value="MBZ6016658.1"/>
    <property type="molecule type" value="Genomic_DNA"/>
</dbReference>
<name>A0AB35G1E7_LEUGE</name>
<keyword evidence="5 7" id="KW-1133">Transmembrane helix</keyword>
<dbReference type="EMBL" id="JAHBFX010000001">
    <property type="protein sequence ID" value="MBZ5999314.1"/>
    <property type="molecule type" value="Genomic_DNA"/>
</dbReference>
<dbReference type="Proteomes" id="UP000727071">
    <property type="component" value="Unassembled WGS sequence"/>
</dbReference>
<sequence>MGRMKKIYYTGALVCSVVYLVWRLLFTLPLNQSFFEIIYGILLWVSEVLSIATAFILIWNKKTYQVTPTPVVTSADVFPDVDILIATHNETVDLLYQTINACTFLKYPNKNKIHIYLCDDQNRSEMKVLAQKFNINYIGLSHNQYAKSGNFNHALKYSHSSLVGTFDADMIPYTDFLTTVVPYFFASYGKRVHKKIGFVQTPQSFYNEDVFQHNLYANRVIPNEQDFFSKEVNVLNANHSSAIYTGSNTVFLREAIVEAGGFPTNTLTEDFQLGAQINSCGYSSISTTEPMGSGVTPTDTGSVFKQRTRWARGMIQSTKNLHLLTNKGLTWAQKLIYFNGYLYWWSFLGRMLFVFAPILFALFDFRVVNTNFWLLLIFWVPGYLLLLLVKQDISSSLTNQRWGEIQELFFAPYLVLPVILETIGIKNSQFKVTKKNISGNNKKDFLYMIPQAIMLGLTVVSLIKFNYGKFGSEIMYGSVITFWLLNNLINTLLAVLVFIGEPKNREPKFDVEGHVHISDIQLGTNLSISYLTASEIAINLPQGTTLLWSKKYAMSIETAEYTAHVQAYLKNFDEHNSCTLQIESNDELNYQILLQIIHDGFNQRLPQKRDKWVTTFDLLFENINKRIERLNKALPKGNKG</sequence>
<dbReference type="PANTHER" id="PTHR43867:SF2">
    <property type="entry name" value="CELLULOSE SYNTHASE CATALYTIC SUBUNIT A [UDP-FORMING]"/>
    <property type="match status" value="1"/>
</dbReference>
<dbReference type="PANTHER" id="PTHR43867">
    <property type="entry name" value="CELLULOSE SYNTHASE CATALYTIC SUBUNIT A [UDP-FORMING]"/>
    <property type="match status" value="1"/>
</dbReference>
<evidence type="ECO:0000313" key="11">
    <source>
        <dbReference type="Proteomes" id="UP000705994"/>
    </source>
</evidence>
<evidence type="ECO:0000259" key="8">
    <source>
        <dbReference type="Pfam" id="PF13632"/>
    </source>
</evidence>
<keyword evidence="4 7" id="KW-0812">Transmembrane</keyword>
<dbReference type="InterPro" id="IPR001173">
    <property type="entry name" value="Glyco_trans_2-like"/>
</dbReference>
<feature type="transmembrane region" description="Helical" evidence="7">
    <location>
        <begin position="475"/>
        <end position="499"/>
    </location>
</feature>
<feature type="transmembrane region" description="Helical" evidence="7">
    <location>
        <begin position="7"/>
        <end position="25"/>
    </location>
</feature>
<dbReference type="InterPro" id="IPR029044">
    <property type="entry name" value="Nucleotide-diphossugar_trans"/>
</dbReference>
<accession>A0AB35G1E7</accession>
<evidence type="ECO:0000256" key="3">
    <source>
        <dbReference type="ARBA" id="ARBA00022679"/>
    </source>
</evidence>
<keyword evidence="6 7" id="KW-0472">Membrane</keyword>
<evidence type="ECO:0000313" key="9">
    <source>
        <dbReference type="EMBL" id="MBZ5999314.1"/>
    </source>
</evidence>
<organism evidence="10 12">
    <name type="scientific">Leuconostoc gelidum subsp. gelidum</name>
    <dbReference type="NCBI Taxonomy" id="1607839"/>
    <lineage>
        <taxon>Bacteria</taxon>
        <taxon>Bacillati</taxon>
        <taxon>Bacillota</taxon>
        <taxon>Bacilli</taxon>
        <taxon>Lactobacillales</taxon>
        <taxon>Lactobacillaceae</taxon>
        <taxon>Leuconostoc</taxon>
        <taxon>Leuconostoc gelidum group</taxon>
    </lineage>
</organism>
<protein>
    <submittedName>
        <fullName evidence="10">Glycosyltransferase</fullName>
        <ecNumber evidence="10">2.4.-.-</ecNumber>
    </submittedName>
</protein>
<feature type="transmembrane region" description="Helical" evidence="7">
    <location>
        <begin position="372"/>
        <end position="389"/>
    </location>
</feature>
<keyword evidence="11" id="KW-1185">Reference proteome</keyword>
<evidence type="ECO:0000256" key="5">
    <source>
        <dbReference type="ARBA" id="ARBA00022989"/>
    </source>
</evidence>
<evidence type="ECO:0000256" key="6">
    <source>
        <dbReference type="ARBA" id="ARBA00023136"/>
    </source>
</evidence>
<dbReference type="GO" id="GO:0016758">
    <property type="term" value="F:hexosyltransferase activity"/>
    <property type="evidence" value="ECO:0007669"/>
    <property type="project" value="TreeGrafter"/>
</dbReference>
<dbReference type="Gene3D" id="3.90.550.10">
    <property type="entry name" value="Spore Coat Polysaccharide Biosynthesis Protein SpsA, Chain A"/>
    <property type="match status" value="1"/>
</dbReference>
<dbReference type="EC" id="2.4.-.-" evidence="10"/>
<keyword evidence="3 10" id="KW-0808">Transferase</keyword>
<evidence type="ECO:0000256" key="4">
    <source>
        <dbReference type="ARBA" id="ARBA00022692"/>
    </source>
</evidence>
<evidence type="ECO:0000256" key="2">
    <source>
        <dbReference type="ARBA" id="ARBA00022676"/>
    </source>
</evidence>
<dbReference type="CDD" id="cd06421">
    <property type="entry name" value="CESA_CelA_like"/>
    <property type="match status" value="1"/>
</dbReference>
<reference evidence="10 11" key="1">
    <citation type="submission" date="2021-05" db="EMBL/GenBank/DDBJ databases">
        <title>Pangenome of Leuconostoc gelidum warrants species status for Leuconostoc gelidum subsp. gasicomitatum.</title>
        <authorList>
            <person name="Johansson P."/>
            <person name="Sade E."/>
            <person name="Hultman J."/>
            <person name="Auvinen P."/>
            <person name="Bjorkroth J."/>
        </authorList>
    </citation>
    <scope>NUCLEOTIDE SEQUENCE</scope>
    <source>
        <strain evidence="9 11">AMKR21</strain>
        <strain evidence="10">C220d</strain>
    </source>
</reference>
<dbReference type="Pfam" id="PF13632">
    <property type="entry name" value="Glyco_trans_2_3"/>
    <property type="match status" value="1"/>
</dbReference>
<feature type="transmembrane region" description="Helical" evidence="7">
    <location>
        <begin position="37"/>
        <end position="59"/>
    </location>
</feature>
<feature type="domain" description="Glycosyltransferase 2-like" evidence="8">
    <location>
        <begin position="167"/>
        <end position="380"/>
    </location>
</feature>
<dbReference type="InterPro" id="IPR050321">
    <property type="entry name" value="Glycosyltr_2/OpgH_subfam"/>
</dbReference>
<dbReference type="AlphaFoldDB" id="A0AB35G1E7"/>
<evidence type="ECO:0000256" key="1">
    <source>
        <dbReference type="ARBA" id="ARBA00004141"/>
    </source>
</evidence>
<dbReference type="GO" id="GO:0005886">
    <property type="term" value="C:plasma membrane"/>
    <property type="evidence" value="ECO:0007669"/>
    <property type="project" value="TreeGrafter"/>
</dbReference>
<dbReference type="Proteomes" id="UP000705994">
    <property type="component" value="Unassembled WGS sequence"/>
</dbReference>
<evidence type="ECO:0000256" key="7">
    <source>
        <dbReference type="SAM" id="Phobius"/>
    </source>
</evidence>
<comment type="caution">
    <text evidence="10">The sequence shown here is derived from an EMBL/GenBank/DDBJ whole genome shotgun (WGS) entry which is preliminary data.</text>
</comment>
<evidence type="ECO:0000313" key="12">
    <source>
        <dbReference type="Proteomes" id="UP000727071"/>
    </source>
</evidence>
<feature type="transmembrane region" description="Helical" evidence="7">
    <location>
        <begin position="445"/>
        <end position="463"/>
    </location>
</feature>
<proteinExistence type="predicted"/>
<evidence type="ECO:0000313" key="10">
    <source>
        <dbReference type="EMBL" id="MBZ6016658.1"/>
    </source>
</evidence>